<evidence type="ECO:0000313" key="3">
    <source>
        <dbReference type="EMBL" id="CAF9928058.1"/>
    </source>
</evidence>
<dbReference type="SUPFAM" id="SSF57997">
    <property type="entry name" value="Tropomyosin"/>
    <property type="match status" value="1"/>
</dbReference>
<evidence type="ECO:0000256" key="2">
    <source>
        <dbReference type="SAM" id="MobiDB-lite"/>
    </source>
</evidence>
<organism evidence="3 4">
    <name type="scientific">Gomphillus americanus</name>
    <dbReference type="NCBI Taxonomy" id="1940652"/>
    <lineage>
        <taxon>Eukaryota</taxon>
        <taxon>Fungi</taxon>
        <taxon>Dikarya</taxon>
        <taxon>Ascomycota</taxon>
        <taxon>Pezizomycotina</taxon>
        <taxon>Lecanoromycetes</taxon>
        <taxon>OSLEUM clade</taxon>
        <taxon>Ostropomycetidae</taxon>
        <taxon>Ostropales</taxon>
        <taxon>Graphidaceae</taxon>
        <taxon>Gomphilloideae</taxon>
        <taxon>Gomphillus</taxon>
    </lineage>
</organism>
<dbReference type="Proteomes" id="UP000664169">
    <property type="component" value="Unassembled WGS sequence"/>
</dbReference>
<feature type="compositionally biased region" description="Basic and acidic residues" evidence="2">
    <location>
        <begin position="178"/>
        <end position="188"/>
    </location>
</feature>
<proteinExistence type="predicted"/>
<keyword evidence="1" id="KW-0175">Coiled coil</keyword>
<reference evidence="3" key="1">
    <citation type="submission" date="2021-03" db="EMBL/GenBank/DDBJ databases">
        <authorList>
            <person name="Tagirdzhanova G."/>
        </authorList>
    </citation>
    <scope>NUCLEOTIDE SEQUENCE</scope>
</reference>
<comment type="caution">
    <text evidence="3">The sequence shown here is derived from an EMBL/GenBank/DDBJ whole genome shotgun (WGS) entry which is preliminary data.</text>
</comment>
<protein>
    <submittedName>
        <fullName evidence="3">Uncharacterized protein</fullName>
    </submittedName>
</protein>
<evidence type="ECO:0000256" key="1">
    <source>
        <dbReference type="SAM" id="Coils"/>
    </source>
</evidence>
<evidence type="ECO:0000313" key="4">
    <source>
        <dbReference type="Proteomes" id="UP000664169"/>
    </source>
</evidence>
<feature type="region of interest" description="Disordered" evidence="2">
    <location>
        <begin position="160"/>
        <end position="200"/>
    </location>
</feature>
<feature type="compositionally biased region" description="Acidic residues" evidence="2">
    <location>
        <begin position="189"/>
        <end position="200"/>
    </location>
</feature>
<name>A0A8H3IQT0_9LECA</name>
<feature type="compositionally biased region" description="Basic and acidic residues" evidence="2">
    <location>
        <begin position="160"/>
        <end position="169"/>
    </location>
</feature>
<dbReference type="AlphaFoldDB" id="A0A8H3IQT0"/>
<feature type="coiled-coil region" evidence="1">
    <location>
        <begin position="96"/>
        <end position="123"/>
    </location>
</feature>
<keyword evidence="4" id="KW-1185">Reference proteome</keyword>
<feature type="region of interest" description="Disordered" evidence="2">
    <location>
        <begin position="1"/>
        <end position="21"/>
    </location>
</feature>
<dbReference type="EMBL" id="CAJPDQ010000028">
    <property type="protein sequence ID" value="CAF9928058.1"/>
    <property type="molecule type" value="Genomic_DNA"/>
</dbReference>
<gene>
    <name evidence="3" type="ORF">GOMPHAMPRED_004585</name>
</gene>
<accession>A0A8H3IQT0</accession>
<sequence>MALPDLPDTNSSIGAKLDHATKSARDIEKQCEAEAWEAVIGTWDTEPRIKMGRKQEYDLTTAQNKSLRRALEEAFGRERMVEADTTSKLQAAVKDMIGTKVENEKLKLEVADLKRKEDSYLVKISFLEERLAEFTEQTNARSDVCMEKQDNALRDELRVAGDGENHDLEQPLIKRVKRSLDGTRKDSDPTDQSDPTEDTGVEITVADWNWETRFPIAEDSTYCFDHLSATMQAAWREYRELARSHGNILSERNKASSAVSKANKRITTAEARVPENLASLKTARQQLHQAESRLRKVQGLMSEYTDFEMKVEMKMEQAQATGKAALKQVS</sequence>